<proteinExistence type="predicted"/>
<dbReference type="InterPro" id="IPR036770">
    <property type="entry name" value="Ankyrin_rpt-contain_sf"/>
</dbReference>
<keyword evidence="3" id="KW-0812">Transmembrane</keyword>
<keyword evidence="3" id="KW-0472">Membrane</keyword>
<feature type="transmembrane region" description="Helical" evidence="3">
    <location>
        <begin position="164"/>
        <end position="184"/>
    </location>
</feature>
<gene>
    <name evidence="4" type="ORF">QN277_008990</name>
</gene>
<keyword evidence="5" id="KW-1185">Reference proteome</keyword>
<evidence type="ECO:0000256" key="2">
    <source>
        <dbReference type="SAM" id="MobiDB-lite"/>
    </source>
</evidence>
<evidence type="ECO:0008006" key="6">
    <source>
        <dbReference type="Google" id="ProtNLM"/>
    </source>
</evidence>
<organism evidence="4 5">
    <name type="scientific">Acacia crassicarpa</name>
    <name type="common">northern wattle</name>
    <dbReference type="NCBI Taxonomy" id="499986"/>
    <lineage>
        <taxon>Eukaryota</taxon>
        <taxon>Viridiplantae</taxon>
        <taxon>Streptophyta</taxon>
        <taxon>Embryophyta</taxon>
        <taxon>Tracheophyta</taxon>
        <taxon>Spermatophyta</taxon>
        <taxon>Magnoliopsida</taxon>
        <taxon>eudicotyledons</taxon>
        <taxon>Gunneridae</taxon>
        <taxon>Pentapetalae</taxon>
        <taxon>rosids</taxon>
        <taxon>fabids</taxon>
        <taxon>Fabales</taxon>
        <taxon>Fabaceae</taxon>
        <taxon>Caesalpinioideae</taxon>
        <taxon>mimosoid clade</taxon>
        <taxon>Acacieae</taxon>
        <taxon>Acacia</taxon>
    </lineage>
</organism>
<reference evidence="4" key="1">
    <citation type="submission" date="2023-10" db="EMBL/GenBank/DDBJ databases">
        <title>Chromosome-level genome of the transformable northern wattle, Acacia crassicarpa.</title>
        <authorList>
            <person name="Massaro I."/>
            <person name="Sinha N.R."/>
            <person name="Poethig S."/>
            <person name="Leichty A.R."/>
        </authorList>
    </citation>
    <scope>NUCLEOTIDE SEQUENCE</scope>
    <source>
        <strain evidence="4">Acra3RX</strain>
        <tissue evidence="4">Leaf</tissue>
    </source>
</reference>
<comment type="subcellular location">
    <subcellularLocation>
        <location evidence="1">Cell membrane</location>
        <topology evidence="1">Peripheral membrane protein</topology>
    </subcellularLocation>
</comment>
<dbReference type="PANTHER" id="PTHR24177">
    <property type="entry name" value="CASKIN"/>
    <property type="match status" value="1"/>
</dbReference>
<keyword evidence="3" id="KW-1133">Transmembrane helix</keyword>
<evidence type="ECO:0000313" key="4">
    <source>
        <dbReference type="EMBL" id="KAK4256077.1"/>
    </source>
</evidence>
<sequence length="323" mass="36644">MVKKILQFFPSGMNVLDDEGKNIVLLAVEKRQTKLYQFLYQFSYRDLDDNTAFKQVDKDGNTALHLAAKPGINLYGQTTTMVEEFKWFQFVKSSVPSELWERYNKEGKTAEEIFRGSYKEHMTRDRKWLDQTSQTCSVASTLVASMAFSNFAGENIEKKNDASLVALSLSLTSTISFLAILAFRSQSLNFWKYVPFMLHIAILTMFGSIVALWISLMFHGQSITTCAILGSPIAILTIVSLPIFIGPTVMSMFSEVPPPNQNTTNASQYQRPRKKENPTLRAYDPTQYTIESPMTRSRGNRMKEALQVLISDMLEMEAQLNDA</sequence>
<dbReference type="Gene3D" id="1.25.40.20">
    <property type="entry name" value="Ankyrin repeat-containing domain"/>
    <property type="match status" value="1"/>
</dbReference>
<evidence type="ECO:0000256" key="1">
    <source>
        <dbReference type="ARBA" id="ARBA00004202"/>
    </source>
</evidence>
<feature type="transmembrane region" description="Helical" evidence="3">
    <location>
        <begin position="196"/>
        <end position="216"/>
    </location>
</feature>
<evidence type="ECO:0000256" key="3">
    <source>
        <dbReference type="SAM" id="Phobius"/>
    </source>
</evidence>
<evidence type="ECO:0000313" key="5">
    <source>
        <dbReference type="Proteomes" id="UP001293593"/>
    </source>
</evidence>
<dbReference type="AlphaFoldDB" id="A0AAE1IRP1"/>
<feature type="transmembrane region" description="Helical" evidence="3">
    <location>
        <begin position="222"/>
        <end position="245"/>
    </location>
</feature>
<feature type="region of interest" description="Disordered" evidence="2">
    <location>
        <begin position="256"/>
        <end position="278"/>
    </location>
</feature>
<protein>
    <recommendedName>
        <fullName evidence="6">PGG domain-containing protein</fullName>
    </recommendedName>
</protein>
<dbReference type="GO" id="GO:0005886">
    <property type="term" value="C:plasma membrane"/>
    <property type="evidence" value="ECO:0007669"/>
    <property type="project" value="UniProtKB-SubCell"/>
</dbReference>
<name>A0AAE1IRP1_9FABA</name>
<dbReference type="EMBL" id="JAWXYG010000013">
    <property type="protein sequence ID" value="KAK4256077.1"/>
    <property type="molecule type" value="Genomic_DNA"/>
</dbReference>
<dbReference type="Proteomes" id="UP001293593">
    <property type="component" value="Unassembled WGS sequence"/>
</dbReference>
<dbReference type="PANTHER" id="PTHR24177:SF103">
    <property type="entry name" value="PGG DOMAIN-CONTAINING PROTEIN"/>
    <property type="match status" value="1"/>
</dbReference>
<accession>A0AAE1IRP1</accession>
<feature type="compositionally biased region" description="Polar residues" evidence="2">
    <location>
        <begin position="261"/>
        <end position="270"/>
    </location>
</feature>
<comment type="caution">
    <text evidence="4">The sequence shown here is derived from an EMBL/GenBank/DDBJ whole genome shotgun (WGS) entry which is preliminary data.</text>
</comment>